<dbReference type="Gene3D" id="3.90.176.10">
    <property type="entry name" value="Toxin ADP-ribosyltransferase, Chain A, domain 1"/>
    <property type="match status" value="1"/>
</dbReference>
<dbReference type="Proteomes" id="UP000663854">
    <property type="component" value="Unassembled WGS sequence"/>
</dbReference>
<organism evidence="2 3">
    <name type="scientific">Rotaria sordida</name>
    <dbReference type="NCBI Taxonomy" id="392033"/>
    <lineage>
        <taxon>Eukaryota</taxon>
        <taxon>Metazoa</taxon>
        <taxon>Spiralia</taxon>
        <taxon>Gnathifera</taxon>
        <taxon>Rotifera</taxon>
        <taxon>Eurotatoria</taxon>
        <taxon>Bdelloidea</taxon>
        <taxon>Philodinida</taxon>
        <taxon>Philodinidae</taxon>
        <taxon>Rotaria</taxon>
    </lineage>
</organism>
<evidence type="ECO:0000313" key="2">
    <source>
        <dbReference type="EMBL" id="CAF1265265.1"/>
    </source>
</evidence>
<sequence>MSEFCRNRPSNEWKENKEEYRLIWLDSNIDDSNDSIQTQKMLFKLNPTTEFYTDSDLYINAIGSNNNEKILLIISGSLARIVPSKISRLQSIHRLERNCITINVCGPNEKLLRDLSKESASFLWHQMLIHVLQQMSQDDQSKTDILDQCEQYYHWNEDELKKIQEFRQHYRREKAIPWYTRNSFVYKLLNKALRTENIKLIYAFRFFIIDLCLILEQKHVQLKDQNSFTTYRGQTIPMEELEKWKMNLGQILSINSFLSTSCDQTISIGFA</sequence>
<dbReference type="AlphaFoldDB" id="A0A815B2B7"/>
<gene>
    <name evidence="2" type="ORF">JXQ802_LOCUS27701</name>
    <name evidence="1" type="ORF">PYM288_LOCUS18434</name>
</gene>
<keyword evidence="3" id="KW-1185">Reference proteome</keyword>
<accession>A0A815B2B7</accession>
<evidence type="ECO:0000313" key="3">
    <source>
        <dbReference type="Proteomes" id="UP000663870"/>
    </source>
</evidence>
<dbReference type="EMBL" id="CAJNOL010001014">
    <property type="protein sequence ID" value="CAF1265265.1"/>
    <property type="molecule type" value="Genomic_DNA"/>
</dbReference>
<name>A0A815B2B7_9BILA</name>
<reference evidence="2" key="1">
    <citation type="submission" date="2021-02" db="EMBL/GenBank/DDBJ databases">
        <authorList>
            <person name="Nowell W R."/>
        </authorList>
    </citation>
    <scope>NUCLEOTIDE SEQUENCE</scope>
</reference>
<comment type="caution">
    <text evidence="2">The sequence shown here is derived from an EMBL/GenBank/DDBJ whole genome shotgun (WGS) entry which is preliminary data.</text>
</comment>
<dbReference type="Proteomes" id="UP000663870">
    <property type="component" value="Unassembled WGS sequence"/>
</dbReference>
<proteinExistence type="predicted"/>
<dbReference type="SUPFAM" id="SSF56399">
    <property type="entry name" value="ADP-ribosylation"/>
    <property type="match status" value="1"/>
</dbReference>
<dbReference type="EMBL" id="CAJNOH010000566">
    <property type="protein sequence ID" value="CAF1076348.1"/>
    <property type="molecule type" value="Genomic_DNA"/>
</dbReference>
<evidence type="ECO:0000313" key="1">
    <source>
        <dbReference type="EMBL" id="CAF1076348.1"/>
    </source>
</evidence>
<protein>
    <submittedName>
        <fullName evidence="2">Uncharacterized protein</fullName>
    </submittedName>
</protein>